<dbReference type="Proteomes" id="UP000887579">
    <property type="component" value="Unplaced"/>
</dbReference>
<proteinExistence type="predicted"/>
<dbReference type="WBParaSite" id="ES5_v2.g16741.t1">
    <property type="protein sequence ID" value="ES5_v2.g16741.t1"/>
    <property type="gene ID" value="ES5_v2.g16741"/>
</dbReference>
<name>A0AC34FHP3_9BILA</name>
<protein>
    <submittedName>
        <fullName evidence="2">Uncharacterized protein</fullName>
    </submittedName>
</protein>
<evidence type="ECO:0000313" key="2">
    <source>
        <dbReference type="WBParaSite" id="ES5_v2.g16741.t1"/>
    </source>
</evidence>
<sequence length="509" mass="58505">MSELTDNHQEKKSSKSWNKSVDGLSRKALKGINFYENEEDKKLWKNEENDKNSINNSTLSLHIAAYEDFDENTFEIPRQQEDKATEPEIMQFKASQKLLLSNEDASQNQEETELRMNLCKIRFCYLKAVESSDYCYKHVKEECLIKETSAPKCSFVSEMKMQCDENVNVQDDVEHGFEQTKSDIAKKRKEYINSNETTFSRLAAENFLKVYAADCDDSLNSLSQSEAFMTMIIQARKNKVAEETFLRVISEFTQTRLKQIGYERNYIEKGREIHRYYKKLKENEKNKMEISPANELFVDVSETVSFMVGVVSEEIPLYDPRIPAEYKVSLEFNRKPLPNITCSKCQNLSIFKGLCLDHSREPIFDEYDNFGYQATITDETGEPNNPDFSKTSGFLFIHGRIPSSSSAAVAGSSTNVSHDPQLQPTYTVIHRYHPPQEFNTATIVQTNDPTLSASAYRARQRLPQPPGYRLNAPPTFRVVRHPTIRIMTAGQPRITFRDKNGITVIYATV</sequence>
<organism evidence="1 2">
    <name type="scientific">Panagrolaimus sp. ES5</name>
    <dbReference type="NCBI Taxonomy" id="591445"/>
    <lineage>
        <taxon>Eukaryota</taxon>
        <taxon>Metazoa</taxon>
        <taxon>Ecdysozoa</taxon>
        <taxon>Nematoda</taxon>
        <taxon>Chromadorea</taxon>
        <taxon>Rhabditida</taxon>
        <taxon>Tylenchina</taxon>
        <taxon>Panagrolaimomorpha</taxon>
        <taxon>Panagrolaimoidea</taxon>
        <taxon>Panagrolaimidae</taxon>
        <taxon>Panagrolaimus</taxon>
    </lineage>
</organism>
<evidence type="ECO:0000313" key="1">
    <source>
        <dbReference type="Proteomes" id="UP000887579"/>
    </source>
</evidence>
<reference evidence="2" key="1">
    <citation type="submission" date="2022-11" db="UniProtKB">
        <authorList>
            <consortium name="WormBaseParasite"/>
        </authorList>
    </citation>
    <scope>IDENTIFICATION</scope>
</reference>
<accession>A0AC34FHP3</accession>